<evidence type="ECO:0000313" key="4">
    <source>
        <dbReference type="Proteomes" id="UP000018442"/>
    </source>
</evidence>
<dbReference type="EMBL" id="GG705015">
    <property type="protein sequence ID" value="EEY91692.1"/>
    <property type="molecule type" value="Genomic_DNA"/>
</dbReference>
<organism evidence="3 4">
    <name type="scientific">Acinetobacter junii SH205</name>
    <dbReference type="NCBI Taxonomy" id="575587"/>
    <lineage>
        <taxon>Bacteria</taxon>
        <taxon>Pseudomonadati</taxon>
        <taxon>Pseudomonadota</taxon>
        <taxon>Gammaproteobacteria</taxon>
        <taxon>Moraxellales</taxon>
        <taxon>Moraxellaceae</taxon>
        <taxon>Acinetobacter</taxon>
    </lineage>
</organism>
<protein>
    <recommendedName>
        <fullName evidence="5">Signal peptide protein, YSIRK family</fullName>
    </recommendedName>
</protein>
<accession>D0SQG8</accession>
<gene>
    <name evidence="3" type="ORF">HMPREF0026_02728</name>
</gene>
<evidence type="ECO:0000313" key="3">
    <source>
        <dbReference type="EMBL" id="EEY91692.1"/>
    </source>
</evidence>
<proteinExistence type="predicted"/>
<reference evidence="4" key="1">
    <citation type="journal article" date="2012" name="PLoS ONE">
        <title>The success of Acinetobacter species; genetic, metabolic and virulence attributes.</title>
        <authorList>
            <person name="Peleg A.Y."/>
            <person name="de Breij A."/>
            <person name="Adams M.D."/>
            <person name="Cerqueira G.M."/>
            <person name="Mocali S."/>
            <person name="Galardini M."/>
            <person name="Nibbering P.H."/>
            <person name="Earl A.M."/>
            <person name="Ward D.V."/>
            <person name="Paterson D.L."/>
            <person name="Seifert H."/>
            <person name="Dijkshoorn L."/>
        </authorList>
    </citation>
    <scope>NUCLEOTIDE SEQUENCE [LARGE SCALE GENOMIC DNA]</scope>
    <source>
        <strain evidence="4">SH205</strain>
    </source>
</reference>
<dbReference type="Proteomes" id="UP000018442">
    <property type="component" value="Unassembled WGS sequence"/>
</dbReference>
<name>D0SQG8_ACIJU</name>
<feature type="chain" id="PRO_5003016414" description="Signal peptide protein, YSIRK family" evidence="2">
    <location>
        <begin position="23"/>
        <end position="153"/>
    </location>
</feature>
<keyword evidence="2" id="KW-0732">Signal</keyword>
<feature type="signal peptide" evidence="2">
    <location>
        <begin position="1"/>
        <end position="22"/>
    </location>
</feature>
<feature type="compositionally biased region" description="Basic and acidic residues" evidence="1">
    <location>
        <begin position="25"/>
        <end position="34"/>
    </location>
</feature>
<evidence type="ECO:0000256" key="1">
    <source>
        <dbReference type="SAM" id="MobiDB-lite"/>
    </source>
</evidence>
<evidence type="ECO:0008006" key="5">
    <source>
        <dbReference type="Google" id="ProtNLM"/>
    </source>
</evidence>
<feature type="region of interest" description="Disordered" evidence="1">
    <location>
        <begin position="25"/>
        <end position="44"/>
    </location>
</feature>
<sequence>MTYIRQTLLALCITTAALGALAQNPEEHKTHHPENTPPSTVTVKKTTTGTMNPDKMAAMDQHMKAMQAMHAKMMAAKNPQERQKLMAEHMKLMQGGMSMMKQMSGQSMNANMADRQQMMEKRMDMMQSMMQMMMDCMPPSTTKFTHELEREAP</sequence>
<dbReference type="RefSeq" id="WP_005403757.1">
    <property type="nucleotide sequence ID" value="NZ_GG705015.1"/>
</dbReference>
<dbReference type="AlphaFoldDB" id="D0SQG8"/>
<evidence type="ECO:0000256" key="2">
    <source>
        <dbReference type="SAM" id="SignalP"/>
    </source>
</evidence>
<dbReference type="HOGENOM" id="CLU_121427_0_0_6"/>